<name>M1UJV7_9CORY</name>
<dbReference type="Pfam" id="PF11305">
    <property type="entry name" value="DUF3107"/>
    <property type="match status" value="1"/>
</dbReference>
<evidence type="ECO:0000313" key="1">
    <source>
        <dbReference type="EMBL" id="AGG66149.1"/>
    </source>
</evidence>
<dbReference type="STRING" id="1121353.H924_03505"/>
<accession>M1UJV7</accession>
<evidence type="ECO:0008006" key="3">
    <source>
        <dbReference type="Google" id="ProtNLM"/>
    </source>
</evidence>
<gene>
    <name evidence="1" type="ORF">H924_03505</name>
</gene>
<dbReference type="EMBL" id="CP004354">
    <property type="protein sequence ID" value="AGG66149.1"/>
    <property type="molecule type" value="Genomic_DNA"/>
</dbReference>
<dbReference type="InterPro" id="IPR021456">
    <property type="entry name" value="DUF3107"/>
</dbReference>
<dbReference type="Proteomes" id="UP000011760">
    <property type="component" value="Chromosome"/>
</dbReference>
<dbReference type="HOGENOM" id="CLU_168842_0_0_11"/>
<dbReference type="OrthoDB" id="3268468at2"/>
<proteinExistence type="predicted"/>
<dbReference type="KEGG" id="ccn:H924_03505"/>
<evidence type="ECO:0000313" key="2">
    <source>
        <dbReference type="Proteomes" id="UP000011760"/>
    </source>
</evidence>
<protein>
    <recommendedName>
        <fullName evidence="3">ATP-binding protein</fullName>
    </recommendedName>
</protein>
<keyword evidence="2" id="KW-1185">Reference proteome</keyword>
<organism evidence="1 2">
    <name type="scientific">Corynebacterium callunae DSM 20147</name>
    <dbReference type="NCBI Taxonomy" id="1121353"/>
    <lineage>
        <taxon>Bacteria</taxon>
        <taxon>Bacillati</taxon>
        <taxon>Actinomycetota</taxon>
        <taxon>Actinomycetes</taxon>
        <taxon>Mycobacteriales</taxon>
        <taxon>Corynebacteriaceae</taxon>
        <taxon>Corynebacterium</taxon>
    </lineage>
</organism>
<reference evidence="1 2" key="1">
    <citation type="submission" date="2013-02" db="EMBL/GenBank/DDBJ databases">
        <title>The complete genome sequence of Corynebacterium callunae DSM 20147.</title>
        <authorList>
            <person name="Ruckert C."/>
            <person name="Albersmeier A."/>
            <person name="Kalinowski J."/>
        </authorList>
    </citation>
    <scope>NUCLEOTIDE SEQUENCE [LARGE SCALE GENOMIC DNA]</scope>
    <source>
        <strain evidence="1 2">DSM 20147</strain>
    </source>
</reference>
<dbReference type="PATRIC" id="fig|1121353.3.peg.720"/>
<dbReference type="AlphaFoldDB" id="M1UJV7"/>
<dbReference type="RefSeq" id="WP_015650587.1">
    <property type="nucleotide sequence ID" value="NC_020506.1"/>
</dbReference>
<dbReference type="eggNOG" id="ENOG5032HUB">
    <property type="taxonomic scope" value="Bacteria"/>
</dbReference>
<sequence length="75" mass="8068">MDIKVGFTDSARELVISADLQQEEVAAKVSEALANDAGVLELNDEKGRLYIIRNSRIAYVEVGTNTPRTVGFAGA</sequence>